<dbReference type="InterPro" id="IPR051911">
    <property type="entry name" value="SDR_oxidoreductase"/>
</dbReference>
<dbReference type="InterPro" id="IPR002347">
    <property type="entry name" value="SDR_fam"/>
</dbReference>
<evidence type="ECO:0000313" key="5">
    <source>
        <dbReference type="EMBL" id="GAA4608149.1"/>
    </source>
</evidence>
<dbReference type="RefSeq" id="WP_345354121.1">
    <property type="nucleotide sequence ID" value="NZ_BAABHJ010000008.1"/>
</dbReference>
<dbReference type="SMART" id="SM00822">
    <property type="entry name" value="PKS_KR"/>
    <property type="match status" value="1"/>
</dbReference>
<comment type="caution">
    <text evidence="5">The sequence shown here is derived from an EMBL/GenBank/DDBJ whole genome shotgun (WGS) entry which is preliminary data.</text>
</comment>
<organism evidence="5 6">
    <name type="scientific">Actinoallomurus liliacearum</name>
    <dbReference type="NCBI Taxonomy" id="1080073"/>
    <lineage>
        <taxon>Bacteria</taxon>
        <taxon>Bacillati</taxon>
        <taxon>Actinomycetota</taxon>
        <taxon>Actinomycetes</taxon>
        <taxon>Streptosporangiales</taxon>
        <taxon>Thermomonosporaceae</taxon>
        <taxon>Actinoallomurus</taxon>
    </lineage>
</organism>
<dbReference type="Proteomes" id="UP001500212">
    <property type="component" value="Unassembled WGS sequence"/>
</dbReference>
<dbReference type="SUPFAM" id="SSF51735">
    <property type="entry name" value="NAD(P)-binding Rossmann-fold domains"/>
    <property type="match status" value="1"/>
</dbReference>
<dbReference type="CDD" id="cd05374">
    <property type="entry name" value="17beta-HSD-like_SDR_c"/>
    <property type="match status" value="1"/>
</dbReference>
<dbReference type="NCBIfam" id="NF006114">
    <property type="entry name" value="PRK08263.1"/>
    <property type="match status" value="1"/>
</dbReference>
<accession>A0ABP8TJ50</accession>
<keyword evidence="2" id="KW-0560">Oxidoreductase</keyword>
<name>A0ABP8TJ50_9ACTN</name>
<dbReference type="NCBIfam" id="NF005065">
    <property type="entry name" value="PRK06482.1"/>
    <property type="match status" value="1"/>
</dbReference>
<dbReference type="EMBL" id="BAABHJ010000008">
    <property type="protein sequence ID" value="GAA4608149.1"/>
    <property type="molecule type" value="Genomic_DNA"/>
</dbReference>
<evidence type="ECO:0000256" key="3">
    <source>
        <dbReference type="RuleBase" id="RU000363"/>
    </source>
</evidence>
<proteinExistence type="inferred from homology"/>
<feature type="domain" description="Ketoreductase" evidence="4">
    <location>
        <begin position="9"/>
        <end position="190"/>
    </location>
</feature>
<gene>
    <name evidence="5" type="ORF">GCM10023195_31670</name>
</gene>
<dbReference type="PANTHER" id="PTHR43976:SF16">
    <property type="entry name" value="SHORT-CHAIN DEHYDROGENASE_REDUCTASE FAMILY PROTEIN"/>
    <property type="match status" value="1"/>
</dbReference>
<evidence type="ECO:0000256" key="2">
    <source>
        <dbReference type="ARBA" id="ARBA00023002"/>
    </source>
</evidence>
<dbReference type="PROSITE" id="PS00061">
    <property type="entry name" value="ADH_SHORT"/>
    <property type="match status" value="1"/>
</dbReference>
<evidence type="ECO:0000256" key="1">
    <source>
        <dbReference type="ARBA" id="ARBA00006484"/>
    </source>
</evidence>
<dbReference type="InterPro" id="IPR057326">
    <property type="entry name" value="KR_dom"/>
</dbReference>
<reference evidence="6" key="1">
    <citation type="journal article" date="2019" name="Int. J. Syst. Evol. Microbiol.">
        <title>The Global Catalogue of Microorganisms (GCM) 10K type strain sequencing project: providing services to taxonomists for standard genome sequencing and annotation.</title>
        <authorList>
            <consortium name="The Broad Institute Genomics Platform"/>
            <consortium name="The Broad Institute Genome Sequencing Center for Infectious Disease"/>
            <person name="Wu L."/>
            <person name="Ma J."/>
        </authorList>
    </citation>
    <scope>NUCLEOTIDE SEQUENCE [LARGE SCALE GENOMIC DNA]</scope>
    <source>
        <strain evidence="6">JCM 17938</strain>
    </source>
</reference>
<protein>
    <submittedName>
        <fullName evidence="5">Oxidoreductase</fullName>
    </submittedName>
</protein>
<keyword evidence="6" id="KW-1185">Reference proteome</keyword>
<evidence type="ECO:0000259" key="4">
    <source>
        <dbReference type="SMART" id="SM00822"/>
    </source>
</evidence>
<comment type="similarity">
    <text evidence="1 3">Belongs to the short-chain dehydrogenases/reductases (SDR) family.</text>
</comment>
<dbReference type="Gene3D" id="3.40.50.720">
    <property type="entry name" value="NAD(P)-binding Rossmann-like Domain"/>
    <property type="match status" value="1"/>
</dbReference>
<dbReference type="PANTHER" id="PTHR43976">
    <property type="entry name" value="SHORT CHAIN DEHYDROGENASE"/>
    <property type="match status" value="1"/>
</dbReference>
<dbReference type="PRINTS" id="PR00080">
    <property type="entry name" value="SDRFAMILY"/>
</dbReference>
<dbReference type="InterPro" id="IPR020904">
    <property type="entry name" value="Sc_DH/Rdtase_CS"/>
</dbReference>
<dbReference type="InterPro" id="IPR036291">
    <property type="entry name" value="NAD(P)-bd_dom_sf"/>
</dbReference>
<dbReference type="PRINTS" id="PR00081">
    <property type="entry name" value="GDHRDH"/>
</dbReference>
<sequence>MPETANDPRVWFITGTSSGLGRAIADAALARGERVVATARDPQSVKDLVERAPELVRAVALDVTDPAQVTAAVGTAIEEFGRIDVLVNNAGHGLIGALEELSSEQIDAVLATNVLGVIGVTRAVLPHMRARRRGHIVQMSSVGGAVGNPGHSIYATSKFALEGMSEALAGEVGPLGIRVTIVEPGPFRTDFAGRSMRFADPIDDYRDTPAGALRRRFSDQNGVQPNDPAKAAEAIVKAVDEPDSPLRLPLGPEAVERIRQKLRRQLADLDAWEQVSLDTRY</sequence>
<evidence type="ECO:0000313" key="6">
    <source>
        <dbReference type="Proteomes" id="UP001500212"/>
    </source>
</evidence>
<dbReference type="NCBIfam" id="NF004824">
    <property type="entry name" value="PRK06180.1"/>
    <property type="match status" value="1"/>
</dbReference>
<dbReference type="Pfam" id="PF00106">
    <property type="entry name" value="adh_short"/>
    <property type="match status" value="1"/>
</dbReference>